<dbReference type="Proteomes" id="UP000029278">
    <property type="component" value="Unassembled WGS sequence"/>
</dbReference>
<dbReference type="STRING" id="44252.DJ90_4566"/>
<dbReference type="GeneID" id="77009691"/>
<organism evidence="1 2">
    <name type="scientific">Paenibacillus macerans</name>
    <name type="common">Bacillus macerans</name>
    <dbReference type="NCBI Taxonomy" id="44252"/>
    <lineage>
        <taxon>Bacteria</taxon>
        <taxon>Bacillati</taxon>
        <taxon>Bacillota</taxon>
        <taxon>Bacilli</taxon>
        <taxon>Bacillales</taxon>
        <taxon>Paenibacillaceae</taxon>
        <taxon>Paenibacillus</taxon>
    </lineage>
</organism>
<sequence>MLAVDIALLLMEEAIEAFGYADDSDGDIGVMAEEALELVGEIAEESRDLDVEQRQRVFEKLMERSDGEIFEGWDEFRIGLLRICAGFADVEALRNKLRMKIEQLISQNAGNEHKDYSNEGMLSIWFEMIQKYGTPEEVEQFAVENLRFSFFREWYIKKFMQKGNFQKVVDLALEGEAQAQDQALRGLVIQWKKLRYEAYKRLSLKEEQKTLAEELLLDGDFGYYEELKQLAGGDTAALYHHLKQELQAKKDWQSKGLYLRLIEAEDDLDELLAYVKEYPGEIERYADRLAKRFEIEVIALYQQRIRLEASAASKRKEYQRVCGIIRRYQKNSRQRPSTPNDRGINGFI</sequence>
<dbReference type="AlphaFoldDB" id="A0A090Z915"/>
<name>A0A090Z915_PAEMA</name>
<accession>A0A090Z915</accession>
<keyword evidence="2" id="KW-1185">Reference proteome</keyword>
<comment type="caution">
    <text evidence="1">The sequence shown here is derived from an EMBL/GenBank/DDBJ whole genome shotgun (WGS) entry which is preliminary data.</text>
</comment>
<dbReference type="HOGENOM" id="CLU_068432_0_0_9"/>
<dbReference type="EMBL" id="JMQA01000036">
    <property type="protein sequence ID" value="KFN07072.1"/>
    <property type="molecule type" value="Genomic_DNA"/>
</dbReference>
<protein>
    <submittedName>
        <fullName evidence="1">Putative sWIM zinc finger domain protein</fullName>
    </submittedName>
</protein>
<evidence type="ECO:0000313" key="2">
    <source>
        <dbReference type="Proteomes" id="UP000029278"/>
    </source>
</evidence>
<evidence type="ECO:0000313" key="1">
    <source>
        <dbReference type="EMBL" id="KFN07072.1"/>
    </source>
</evidence>
<gene>
    <name evidence="1" type="ORF">DJ90_4566</name>
</gene>
<dbReference type="RefSeq" id="WP_051985721.1">
    <property type="nucleotide sequence ID" value="NZ_BGML01000007.1"/>
</dbReference>
<reference evidence="1 2" key="1">
    <citation type="submission" date="2014-04" db="EMBL/GenBank/DDBJ databases">
        <authorList>
            <person name="Bishop-Lilly K.A."/>
            <person name="Broomall S.M."/>
            <person name="Chain P.S."/>
            <person name="Chertkov O."/>
            <person name="Coyne S.R."/>
            <person name="Daligault H.E."/>
            <person name="Davenport K.W."/>
            <person name="Erkkila T."/>
            <person name="Frey K.G."/>
            <person name="Gibbons H.S."/>
            <person name="Gu W."/>
            <person name="Jaissle J."/>
            <person name="Johnson S.L."/>
            <person name="Koroleva G.I."/>
            <person name="Ladner J.T."/>
            <person name="Lo C.-C."/>
            <person name="Minogue T.D."/>
            <person name="Munk C."/>
            <person name="Palacios G.F."/>
            <person name="Redden C.L."/>
            <person name="Rosenzweig C.N."/>
            <person name="Scholz M.B."/>
            <person name="Teshima H."/>
            <person name="Xu Y."/>
        </authorList>
    </citation>
    <scope>NUCLEOTIDE SEQUENCE [LARGE SCALE GENOMIC DNA]</scope>
    <source>
        <strain evidence="1 2">8244</strain>
    </source>
</reference>
<proteinExistence type="predicted"/>
<dbReference type="PATRIC" id="fig|44252.3.peg.3957"/>